<dbReference type="AlphaFoldDB" id="R4Z5P5"/>
<organism evidence="8 9">
    <name type="scientific">Candidatus Neomicrothrix parvicella RN1</name>
    <dbReference type="NCBI Taxonomy" id="1229780"/>
    <lineage>
        <taxon>Bacteria</taxon>
        <taxon>Bacillati</taxon>
        <taxon>Actinomycetota</taxon>
        <taxon>Acidimicrobiia</taxon>
        <taxon>Acidimicrobiales</taxon>
        <taxon>Microthrixaceae</taxon>
        <taxon>Candidatus Neomicrothrix</taxon>
    </lineage>
</organism>
<keyword evidence="4 6" id="KW-1133">Transmembrane helix</keyword>
<protein>
    <recommendedName>
        <fullName evidence="7">ABC transmembrane type-1 domain-containing protein</fullName>
    </recommendedName>
</protein>
<evidence type="ECO:0000256" key="5">
    <source>
        <dbReference type="ARBA" id="ARBA00023136"/>
    </source>
</evidence>
<keyword evidence="2 6" id="KW-0813">Transport</keyword>
<proteinExistence type="inferred from homology"/>
<dbReference type="Proteomes" id="UP000018291">
    <property type="component" value="Unassembled WGS sequence"/>
</dbReference>
<evidence type="ECO:0000256" key="1">
    <source>
        <dbReference type="ARBA" id="ARBA00004141"/>
    </source>
</evidence>
<evidence type="ECO:0000256" key="2">
    <source>
        <dbReference type="ARBA" id="ARBA00022448"/>
    </source>
</evidence>
<evidence type="ECO:0000256" key="3">
    <source>
        <dbReference type="ARBA" id="ARBA00022692"/>
    </source>
</evidence>
<dbReference type="SUPFAM" id="SSF161098">
    <property type="entry name" value="MetI-like"/>
    <property type="match status" value="1"/>
</dbReference>
<feature type="transmembrane region" description="Helical" evidence="6">
    <location>
        <begin position="159"/>
        <end position="183"/>
    </location>
</feature>
<feature type="transmembrane region" description="Helical" evidence="6">
    <location>
        <begin position="195"/>
        <end position="217"/>
    </location>
</feature>
<feature type="transmembrane region" description="Helical" evidence="6">
    <location>
        <begin position="38"/>
        <end position="59"/>
    </location>
</feature>
<dbReference type="PANTHER" id="PTHR30177:SF33">
    <property type="entry name" value="POSSIBLE OSMOPROTECTANT (GLYCINE BETAINE_CARNITINE_CHOLINE_L-PROLINE) TRANSPORT INTEGRAL MEMBRANE PROTEIN ABC TRANSPORTER PROZ"/>
    <property type="match status" value="1"/>
</dbReference>
<feature type="transmembrane region" description="Helical" evidence="6">
    <location>
        <begin position="79"/>
        <end position="108"/>
    </location>
</feature>
<dbReference type="EMBL" id="CANL01000024">
    <property type="protein sequence ID" value="CCM63892.1"/>
    <property type="molecule type" value="Genomic_DNA"/>
</dbReference>
<accession>R4Z5P5</accession>
<evidence type="ECO:0000259" key="7">
    <source>
        <dbReference type="PROSITE" id="PS50928"/>
    </source>
</evidence>
<dbReference type="GO" id="GO:0055085">
    <property type="term" value="P:transmembrane transport"/>
    <property type="evidence" value="ECO:0007669"/>
    <property type="project" value="InterPro"/>
</dbReference>
<evidence type="ECO:0000313" key="9">
    <source>
        <dbReference type="Proteomes" id="UP000018291"/>
    </source>
</evidence>
<dbReference type="PANTHER" id="PTHR30177">
    <property type="entry name" value="GLYCINE BETAINE/L-PROLINE TRANSPORT SYSTEM PERMEASE PROTEIN PROW"/>
    <property type="match status" value="1"/>
</dbReference>
<evidence type="ECO:0000313" key="8">
    <source>
        <dbReference type="EMBL" id="CCM63892.1"/>
    </source>
</evidence>
<dbReference type="HOGENOM" id="CLU_046113_7_1_11"/>
<gene>
    <name evidence="8" type="ORF">BN381_300039</name>
</gene>
<dbReference type="Gene3D" id="1.10.3720.10">
    <property type="entry name" value="MetI-like"/>
    <property type="match status" value="1"/>
</dbReference>
<dbReference type="InterPro" id="IPR000515">
    <property type="entry name" value="MetI-like"/>
</dbReference>
<feature type="domain" description="ABC transmembrane type-1" evidence="7">
    <location>
        <begin position="34"/>
        <end position="213"/>
    </location>
</feature>
<dbReference type="InterPro" id="IPR035906">
    <property type="entry name" value="MetI-like_sf"/>
</dbReference>
<evidence type="ECO:0000256" key="4">
    <source>
        <dbReference type="ARBA" id="ARBA00022989"/>
    </source>
</evidence>
<comment type="subcellular location">
    <subcellularLocation>
        <location evidence="6">Cell membrane</location>
        <topology evidence="6">Multi-pass membrane protein</topology>
    </subcellularLocation>
    <subcellularLocation>
        <location evidence="1">Membrane</location>
        <topology evidence="1">Multi-pass membrane protein</topology>
    </subcellularLocation>
</comment>
<dbReference type="eggNOG" id="COG1174">
    <property type="taxonomic scope" value="Bacteria"/>
</dbReference>
<keyword evidence="9" id="KW-1185">Reference proteome</keyword>
<comment type="similarity">
    <text evidence="6">Belongs to the binding-protein-dependent transport system permease family.</text>
</comment>
<dbReference type="PROSITE" id="PS50928">
    <property type="entry name" value="ABC_TM1"/>
    <property type="match status" value="1"/>
</dbReference>
<dbReference type="CDD" id="cd06261">
    <property type="entry name" value="TM_PBP2"/>
    <property type="match status" value="1"/>
</dbReference>
<name>R4Z5P5_9ACTN</name>
<evidence type="ECO:0000256" key="6">
    <source>
        <dbReference type="RuleBase" id="RU363032"/>
    </source>
</evidence>
<dbReference type="Pfam" id="PF00528">
    <property type="entry name" value="BPD_transp_1"/>
    <property type="match status" value="1"/>
</dbReference>
<keyword evidence="5 6" id="KW-0472">Membrane</keyword>
<keyword evidence="3 6" id="KW-0812">Transmembrane</keyword>
<dbReference type="STRING" id="1229780.BN381_300039"/>
<dbReference type="GO" id="GO:0005886">
    <property type="term" value="C:plasma membrane"/>
    <property type="evidence" value="ECO:0007669"/>
    <property type="project" value="UniProtKB-SubCell"/>
</dbReference>
<dbReference type="GO" id="GO:0031460">
    <property type="term" value="P:glycine betaine transport"/>
    <property type="evidence" value="ECO:0007669"/>
    <property type="project" value="TreeGrafter"/>
</dbReference>
<comment type="caution">
    <text evidence="8">The sequence shown here is derived from an EMBL/GenBank/DDBJ whole genome shotgun (WGS) entry which is preliminary data.</text>
</comment>
<sequence length="229" mass="23727">MLQTRERTKVVHDLIDFFSASGSWSGTAGIPQRAVAHLYVSVLSMGVAAIIAIPAGLWLGHRNRGAALASAVANAGRAIPTLALLGLATVAVGIGFWPTLIAMVALAIPPMFTNTFTGIRGVDPGVRSAAVGLGFEDFELLRQVEIPLAMPLILTGVRIAALQVVATATLGALVGFVALGSFIEEGRLQPDRGKLLGGSVLVIALALLADGVVGAAAHRASRWQRPRSQ</sequence>
<reference evidence="8 9" key="1">
    <citation type="journal article" date="2013" name="ISME J.">
        <title>Metabolic model for the filamentous 'Candidatus Microthrix parvicella' based on genomic and metagenomic analyses.</title>
        <authorList>
            <person name="Jon McIlroy S."/>
            <person name="Kristiansen R."/>
            <person name="Albertsen M."/>
            <person name="Michael Karst S."/>
            <person name="Rossetti S."/>
            <person name="Lund Nielsen J."/>
            <person name="Tandoi V."/>
            <person name="James Seviour R."/>
            <person name="Nielsen P.H."/>
        </authorList>
    </citation>
    <scope>NUCLEOTIDE SEQUENCE [LARGE SCALE GENOMIC DNA]</scope>
    <source>
        <strain evidence="8 9">RN1</strain>
    </source>
</reference>
<dbReference type="InterPro" id="IPR051204">
    <property type="entry name" value="ABC_transp_perm/SBD"/>
</dbReference>